<evidence type="ECO:0000313" key="1">
    <source>
        <dbReference type="EMBL" id="ACO36929.1"/>
    </source>
</evidence>
<dbReference type="Proteomes" id="UP000001878">
    <property type="component" value="Segment"/>
</dbReference>
<sequence length="67" mass="7503">MTTLSKSTIIRRLLILHQSAFSSLISGLKEVQGDLSYSQATQVIKSLTNDPEERRVYFAAINKTFNA</sequence>
<organism evidence="1 2">
    <name type="scientific">Lactobacillus phage Lb338-1</name>
    <dbReference type="NCBI Taxonomy" id="2892342"/>
    <lineage>
        <taxon>Viruses</taxon>
        <taxon>Duplodnaviria</taxon>
        <taxon>Heunggongvirae</taxon>
        <taxon>Uroviricota</taxon>
        <taxon>Caudoviricetes</taxon>
        <taxon>Herelleviridae</taxon>
        <taxon>Mooreparkvirus</taxon>
        <taxon>Mooreparkvirus Lb3381</taxon>
    </lineage>
</organism>
<name>C1KFB8_9CAUD</name>
<dbReference type="EMBL" id="FJ822135">
    <property type="protein sequence ID" value="ACO36929.1"/>
    <property type="molecule type" value="Genomic_DNA"/>
</dbReference>
<dbReference type="RefSeq" id="YP_002790687.1">
    <property type="nucleotide sequence ID" value="NC_012530.1"/>
</dbReference>
<keyword evidence="2" id="KW-1185">Reference proteome</keyword>
<evidence type="ECO:0000313" key="2">
    <source>
        <dbReference type="Proteomes" id="UP000001878"/>
    </source>
</evidence>
<dbReference type="GeneID" id="7750863"/>
<reference evidence="1 2" key="1">
    <citation type="journal article" date="2009" name="Gene">
        <title>Genome of a virulent bacteriophage Lb338-1 that lyses the probiotic Lactobacillus paracasei cheese strain.</title>
        <authorList>
            <person name="Alemayehu D."/>
            <person name="Ross R.P."/>
            <person name="O'Sullivan O."/>
            <person name="Coffey A."/>
            <person name="Stanton C."/>
            <person name="Fitzgerald G.F."/>
            <person name="McAuliffe O."/>
        </authorList>
    </citation>
    <scope>NUCLEOTIDE SEQUENCE [LARGE SCALE GENOMIC DNA]</scope>
    <source>
        <strain evidence="1">Lb338-1</strain>
    </source>
</reference>
<dbReference type="KEGG" id="vg:7750863"/>
<protein>
    <submittedName>
        <fullName evidence="1">Uncharacterized protein</fullName>
    </submittedName>
</protein>
<accession>C1KFB8</accession>
<gene>
    <name evidence="1" type="ORF">lb338_phage_8</name>
</gene>
<proteinExistence type="predicted"/>